<organism evidence="3 4">
    <name type="scientific">Klebsormidium nitens</name>
    <name type="common">Green alga</name>
    <name type="synonym">Ulothrix nitens</name>
    <dbReference type="NCBI Taxonomy" id="105231"/>
    <lineage>
        <taxon>Eukaryota</taxon>
        <taxon>Viridiplantae</taxon>
        <taxon>Streptophyta</taxon>
        <taxon>Klebsormidiophyceae</taxon>
        <taxon>Klebsormidiales</taxon>
        <taxon>Klebsormidiaceae</taxon>
        <taxon>Klebsormidium</taxon>
    </lineage>
</organism>
<dbReference type="InterPro" id="IPR006946">
    <property type="entry name" value="DGR2-like_dom"/>
</dbReference>
<gene>
    <name evidence="3" type="ORF">KFL_006040060</name>
</gene>
<protein>
    <recommendedName>
        <fullName evidence="2">DUF642 domain-containing protein</fullName>
    </recommendedName>
</protein>
<dbReference type="Proteomes" id="UP000054558">
    <property type="component" value="Unassembled WGS sequence"/>
</dbReference>
<sequence>MGHTGTSISQTFNTTAGQVYQGSFLLAGNVYGPPLLKTVDVNVSGGGSFLFANSYTFDIAGKTRNAMGYVSKTFTFTGGAGNSSQLCFASKDPATTSCGAVLDNIVVAAVLPPAPAPAPVPGPAPAPLVAPAQPPIVVPAPPLVAPAPPLVVPSPPAVVILPPPSYPGQPTGYGAQPGGNGGEPTGYGGQPTGYGSQPAQPTGYGAQPGQPTGYGQP</sequence>
<dbReference type="AlphaFoldDB" id="A0A1Y1IGX9"/>
<feature type="domain" description="DUF642" evidence="2">
    <location>
        <begin position="6"/>
        <end position="107"/>
    </location>
</feature>
<feature type="compositionally biased region" description="Gly residues" evidence="1">
    <location>
        <begin position="175"/>
        <end position="192"/>
    </location>
</feature>
<dbReference type="Pfam" id="PF04862">
    <property type="entry name" value="DUF642"/>
    <property type="match status" value="1"/>
</dbReference>
<feature type="region of interest" description="Disordered" evidence="1">
    <location>
        <begin position="163"/>
        <end position="217"/>
    </location>
</feature>
<accession>A0A1Y1IGX9</accession>
<keyword evidence="4" id="KW-1185">Reference proteome</keyword>
<evidence type="ECO:0000313" key="3">
    <source>
        <dbReference type="EMBL" id="GAQ90134.1"/>
    </source>
</evidence>
<proteinExistence type="predicted"/>
<evidence type="ECO:0000313" key="4">
    <source>
        <dbReference type="Proteomes" id="UP000054558"/>
    </source>
</evidence>
<reference evidence="3 4" key="1">
    <citation type="journal article" date="2014" name="Nat. Commun.">
        <title>Klebsormidium flaccidum genome reveals primary factors for plant terrestrial adaptation.</title>
        <authorList>
            <person name="Hori K."/>
            <person name="Maruyama F."/>
            <person name="Fujisawa T."/>
            <person name="Togashi T."/>
            <person name="Yamamoto N."/>
            <person name="Seo M."/>
            <person name="Sato S."/>
            <person name="Yamada T."/>
            <person name="Mori H."/>
            <person name="Tajima N."/>
            <person name="Moriyama T."/>
            <person name="Ikeuchi M."/>
            <person name="Watanabe M."/>
            <person name="Wada H."/>
            <person name="Kobayashi K."/>
            <person name="Saito M."/>
            <person name="Masuda T."/>
            <person name="Sasaki-Sekimoto Y."/>
            <person name="Mashiguchi K."/>
            <person name="Awai K."/>
            <person name="Shimojima M."/>
            <person name="Masuda S."/>
            <person name="Iwai M."/>
            <person name="Nobusawa T."/>
            <person name="Narise T."/>
            <person name="Kondo S."/>
            <person name="Saito H."/>
            <person name="Sato R."/>
            <person name="Murakawa M."/>
            <person name="Ihara Y."/>
            <person name="Oshima-Yamada Y."/>
            <person name="Ohtaka K."/>
            <person name="Satoh M."/>
            <person name="Sonobe K."/>
            <person name="Ishii M."/>
            <person name="Ohtani R."/>
            <person name="Kanamori-Sato M."/>
            <person name="Honoki R."/>
            <person name="Miyazaki D."/>
            <person name="Mochizuki H."/>
            <person name="Umetsu J."/>
            <person name="Higashi K."/>
            <person name="Shibata D."/>
            <person name="Kamiya Y."/>
            <person name="Sato N."/>
            <person name="Nakamura Y."/>
            <person name="Tabata S."/>
            <person name="Ida S."/>
            <person name="Kurokawa K."/>
            <person name="Ohta H."/>
        </authorList>
    </citation>
    <scope>NUCLEOTIDE SEQUENCE [LARGE SCALE GENOMIC DNA]</scope>
    <source>
        <strain evidence="3 4">NIES-2285</strain>
    </source>
</reference>
<evidence type="ECO:0000256" key="1">
    <source>
        <dbReference type="SAM" id="MobiDB-lite"/>
    </source>
</evidence>
<dbReference type="EMBL" id="DF237553">
    <property type="protein sequence ID" value="GAQ90134.1"/>
    <property type="molecule type" value="Genomic_DNA"/>
</dbReference>
<evidence type="ECO:0000259" key="2">
    <source>
        <dbReference type="Pfam" id="PF04862"/>
    </source>
</evidence>
<name>A0A1Y1IGX9_KLENI</name>
<dbReference type="STRING" id="105231.A0A1Y1IGX9"/>